<dbReference type="Proteomes" id="UP000678499">
    <property type="component" value="Unassembled WGS sequence"/>
</dbReference>
<dbReference type="EMBL" id="OA885788">
    <property type="protein sequence ID" value="CAD7282360.1"/>
    <property type="molecule type" value="Genomic_DNA"/>
</dbReference>
<comment type="pathway">
    <text evidence="1">Phospholipid metabolism; phosphatidylcholine biosynthesis; phosphatidylcholine from phosphocholine: step 1/2.</text>
</comment>
<accession>A0A7R9BVG3</accession>
<proteinExistence type="predicted"/>
<dbReference type="GO" id="GO:0004105">
    <property type="term" value="F:choline-phosphate cytidylyltransferase activity"/>
    <property type="evidence" value="ECO:0007669"/>
    <property type="project" value="UniProtKB-EC"/>
</dbReference>
<dbReference type="GO" id="GO:0031210">
    <property type="term" value="F:phosphatidylcholine binding"/>
    <property type="evidence" value="ECO:0007669"/>
    <property type="project" value="TreeGrafter"/>
</dbReference>
<dbReference type="EC" id="2.7.7.15" evidence="2"/>
<dbReference type="OrthoDB" id="17102at2759"/>
<dbReference type="PANTHER" id="PTHR10739">
    <property type="entry name" value="CYTIDYLYLTRANSFERASE"/>
    <property type="match status" value="1"/>
</dbReference>
<dbReference type="InterPro" id="IPR045049">
    <property type="entry name" value="Pcy1-like"/>
</dbReference>
<gene>
    <name evidence="4" type="ORF">NMOB1V02_LOCUS9985</name>
</gene>
<evidence type="ECO:0000313" key="5">
    <source>
        <dbReference type="Proteomes" id="UP000678499"/>
    </source>
</evidence>
<feature type="domain" description="Cytidyltransferase-like" evidence="3">
    <location>
        <begin position="29"/>
        <end position="117"/>
    </location>
</feature>
<dbReference type="InterPro" id="IPR004821">
    <property type="entry name" value="Cyt_trans-like"/>
</dbReference>
<name>A0A7R9BVG3_9CRUS</name>
<dbReference type="UniPathway" id="UPA00753">
    <property type="reaction ID" value="UER00739"/>
</dbReference>
<keyword evidence="5" id="KW-1185">Reference proteome</keyword>
<dbReference type="SUPFAM" id="SSF52374">
    <property type="entry name" value="Nucleotidylyl transferase"/>
    <property type="match status" value="1"/>
</dbReference>
<evidence type="ECO:0000256" key="2">
    <source>
        <dbReference type="ARBA" id="ARBA00026101"/>
    </source>
</evidence>
<dbReference type="Pfam" id="PF01467">
    <property type="entry name" value="CTP_transf_like"/>
    <property type="match status" value="1"/>
</dbReference>
<dbReference type="Gene3D" id="3.40.50.620">
    <property type="entry name" value="HUPs"/>
    <property type="match status" value="1"/>
</dbReference>
<reference evidence="4" key="1">
    <citation type="submission" date="2020-11" db="EMBL/GenBank/DDBJ databases">
        <authorList>
            <person name="Tran Van P."/>
        </authorList>
    </citation>
    <scope>NUCLEOTIDE SEQUENCE</scope>
</reference>
<dbReference type="PANTHER" id="PTHR10739:SF13">
    <property type="entry name" value="CHOLINE-PHOSPHATE CYTIDYLYLTRANSFERASE"/>
    <property type="match status" value="1"/>
</dbReference>
<protein>
    <recommendedName>
        <fullName evidence="2">choline-phosphate cytidylyltransferase</fullName>
        <ecNumber evidence="2">2.7.7.15</ecNumber>
    </recommendedName>
</protein>
<evidence type="ECO:0000259" key="3">
    <source>
        <dbReference type="Pfam" id="PF01467"/>
    </source>
</evidence>
<dbReference type="EMBL" id="CAJPEX010003751">
    <property type="protein sequence ID" value="CAG0922512.1"/>
    <property type="molecule type" value="Genomic_DNA"/>
</dbReference>
<dbReference type="InterPro" id="IPR014729">
    <property type="entry name" value="Rossmann-like_a/b/a_fold"/>
</dbReference>
<dbReference type="AlphaFoldDB" id="A0A7R9BVG3"/>
<evidence type="ECO:0000256" key="1">
    <source>
        <dbReference type="ARBA" id="ARBA00025706"/>
    </source>
</evidence>
<sequence>MKKNSGDVDGMVYITANRKLLGQEACLKYKGPNVQPNETRYEAVRHCKHVDEVFPDFPFGCMTLDTLQTLKIDFIAHDELPCLFPGTTDAYKHVKAAGRFVTTSRTLGISTTDIVARIVKKYEEHPLLFK</sequence>
<organism evidence="4">
    <name type="scientific">Notodromas monacha</name>
    <dbReference type="NCBI Taxonomy" id="399045"/>
    <lineage>
        <taxon>Eukaryota</taxon>
        <taxon>Metazoa</taxon>
        <taxon>Ecdysozoa</taxon>
        <taxon>Arthropoda</taxon>
        <taxon>Crustacea</taxon>
        <taxon>Oligostraca</taxon>
        <taxon>Ostracoda</taxon>
        <taxon>Podocopa</taxon>
        <taxon>Podocopida</taxon>
        <taxon>Cypridocopina</taxon>
        <taxon>Cypridoidea</taxon>
        <taxon>Cyprididae</taxon>
        <taxon>Notodromas</taxon>
    </lineage>
</organism>
<evidence type="ECO:0000313" key="4">
    <source>
        <dbReference type="EMBL" id="CAD7282360.1"/>
    </source>
</evidence>